<feature type="transmembrane region" description="Helical" evidence="5">
    <location>
        <begin position="335"/>
        <end position="353"/>
    </location>
</feature>
<keyword evidence="3 4" id="KW-0472">Membrane</keyword>
<proteinExistence type="inferred from homology"/>
<feature type="transmembrane region" description="Helical" evidence="5">
    <location>
        <begin position="296"/>
        <end position="315"/>
    </location>
</feature>
<sequence>MKNISEHEMIQNHIDINLDNIKKTLCNSSDIHVRKGVTADSIPFALMFIDEIVDSVRIEQLIIDPLLTISIQKKDTKDHYLVQIETSILKIKSVKSISNINVICEDLLDGKTIIFFEGFSTALSTGTSRWPEKSLEEPKAQRTLKGPNVGFNESLQSNIGLIRKTIKSPKLKIETKRFNETMDTEISLIYVEGIADEEIVKEVKNRLKKINIPMILDSNYLEETLTSESKSIFPLTLSTDRPDVVCAEIIGGKIAIIVDGTPFVITLPTVLMQLIQSPDDYYTTTKSILLRRVLRFFSFFLSIILPGLYIAFVVAQPGLLPTSLLVSMMAQRELVPFPTLVEVLIFSILILFITESSLRLPQGVVFTVSVFSAILLGQAAVEAQLVQPQTLVVLSASFIMRSIVPINSLRRVANALSFSFIAVAAFLGLYGVIIQCIFLVVHLVSLRSFGVPYLSPMAPFNLADQKDTLLRVPMEQIIDNKKKYTKEDPMNEK</sequence>
<evidence type="ECO:0000256" key="1">
    <source>
        <dbReference type="ARBA" id="ARBA00004141"/>
    </source>
</evidence>
<keyword evidence="5" id="KW-1133">Transmembrane helix</keyword>
<name>A0A3L7JXS6_9BACI</name>
<dbReference type="PIRSF" id="PIRSF005690">
    <property type="entry name" value="GerBA"/>
    <property type="match status" value="1"/>
</dbReference>
<feature type="transmembrane region" description="Helical" evidence="5">
    <location>
        <begin position="360"/>
        <end position="380"/>
    </location>
</feature>
<dbReference type="InterPro" id="IPR050768">
    <property type="entry name" value="UPF0353/GerABKA_families"/>
</dbReference>
<evidence type="ECO:0000256" key="4">
    <source>
        <dbReference type="PIRNR" id="PIRNR005690"/>
    </source>
</evidence>
<dbReference type="AlphaFoldDB" id="A0A3L7JXS6"/>
<protein>
    <submittedName>
        <fullName evidence="6">Spore germination protein</fullName>
    </submittedName>
</protein>
<dbReference type="Pfam" id="PF03323">
    <property type="entry name" value="GerA"/>
    <property type="match status" value="1"/>
</dbReference>
<dbReference type="Proteomes" id="UP000276770">
    <property type="component" value="Unassembled WGS sequence"/>
</dbReference>
<dbReference type="PANTHER" id="PTHR22550:SF5">
    <property type="entry name" value="LEUCINE ZIPPER PROTEIN 4"/>
    <property type="match status" value="1"/>
</dbReference>
<reference evidence="6 7" key="1">
    <citation type="submission" date="2018-10" db="EMBL/GenBank/DDBJ databases">
        <title>Falsibacillus sp. genome draft.</title>
        <authorList>
            <person name="Shi S."/>
        </authorList>
    </citation>
    <scope>NUCLEOTIDE SEQUENCE [LARGE SCALE GENOMIC DNA]</scope>
    <source>
        <strain evidence="6 7">GY 10110</strain>
    </source>
</reference>
<keyword evidence="5" id="KW-0812">Transmembrane</keyword>
<dbReference type="EMBL" id="RCVZ01000006">
    <property type="protein sequence ID" value="RLQ95553.1"/>
    <property type="molecule type" value="Genomic_DNA"/>
</dbReference>
<organism evidence="6 7">
    <name type="scientific">Falsibacillus albus</name>
    <dbReference type="NCBI Taxonomy" id="2478915"/>
    <lineage>
        <taxon>Bacteria</taxon>
        <taxon>Bacillati</taxon>
        <taxon>Bacillota</taxon>
        <taxon>Bacilli</taxon>
        <taxon>Bacillales</taxon>
        <taxon>Bacillaceae</taxon>
        <taxon>Falsibacillus</taxon>
    </lineage>
</organism>
<evidence type="ECO:0000313" key="6">
    <source>
        <dbReference type="EMBL" id="RLQ95553.1"/>
    </source>
</evidence>
<feature type="transmembrane region" description="Helical" evidence="5">
    <location>
        <begin position="416"/>
        <end position="444"/>
    </location>
</feature>
<evidence type="ECO:0000256" key="5">
    <source>
        <dbReference type="SAM" id="Phobius"/>
    </source>
</evidence>
<evidence type="ECO:0000256" key="3">
    <source>
        <dbReference type="ARBA" id="ARBA00023136"/>
    </source>
</evidence>
<dbReference type="InterPro" id="IPR004995">
    <property type="entry name" value="Spore_Ger"/>
</dbReference>
<dbReference type="OrthoDB" id="2778925at2"/>
<accession>A0A3L7JXS6</accession>
<evidence type="ECO:0000256" key="2">
    <source>
        <dbReference type="ARBA" id="ARBA00005278"/>
    </source>
</evidence>
<comment type="subcellular location">
    <subcellularLocation>
        <location evidence="4">Cell membrane</location>
    </subcellularLocation>
    <subcellularLocation>
        <location evidence="1">Membrane</location>
        <topology evidence="1">Multi-pass membrane protein</topology>
    </subcellularLocation>
</comment>
<comment type="similarity">
    <text evidence="2 4">Belongs to the GerABKA family.</text>
</comment>
<gene>
    <name evidence="6" type="ORF">D9X91_11025</name>
</gene>
<evidence type="ECO:0000313" key="7">
    <source>
        <dbReference type="Proteomes" id="UP000276770"/>
    </source>
</evidence>
<keyword evidence="7" id="KW-1185">Reference proteome</keyword>
<dbReference type="GO" id="GO:0005886">
    <property type="term" value="C:plasma membrane"/>
    <property type="evidence" value="ECO:0007669"/>
    <property type="project" value="UniProtKB-SubCell"/>
</dbReference>
<dbReference type="PANTHER" id="PTHR22550">
    <property type="entry name" value="SPORE GERMINATION PROTEIN"/>
    <property type="match status" value="1"/>
</dbReference>
<comment type="caution">
    <text evidence="6">The sequence shown here is derived from an EMBL/GenBank/DDBJ whole genome shotgun (WGS) entry which is preliminary data.</text>
</comment>
<dbReference type="RefSeq" id="WP_121680668.1">
    <property type="nucleotide sequence ID" value="NZ_RCVZ01000006.1"/>
</dbReference>
<dbReference type="GO" id="GO:0009847">
    <property type="term" value="P:spore germination"/>
    <property type="evidence" value="ECO:0007669"/>
    <property type="project" value="UniProtKB-UniRule"/>
</dbReference>